<comment type="similarity">
    <text evidence="2 4">Belongs to the calreticulin family.</text>
</comment>
<dbReference type="InterPro" id="IPR001580">
    <property type="entry name" value="Calret/calnex"/>
</dbReference>
<evidence type="ECO:0000256" key="2">
    <source>
        <dbReference type="ARBA" id="ARBA00010983"/>
    </source>
</evidence>
<dbReference type="HOGENOM" id="CLU_519957_0_0_1"/>
<dbReference type="PANTHER" id="PTHR11073">
    <property type="entry name" value="CALRETICULIN AND CALNEXIN"/>
    <property type="match status" value="1"/>
</dbReference>
<evidence type="ECO:0000313" key="8">
    <source>
        <dbReference type="EnsemblMetazoa" id="CapteP201527"/>
    </source>
</evidence>
<dbReference type="Gene3D" id="2.60.120.200">
    <property type="match status" value="1"/>
</dbReference>
<evidence type="ECO:0000256" key="1">
    <source>
        <dbReference type="ARBA" id="ARBA00004240"/>
    </source>
</evidence>
<keyword evidence="4" id="KW-0732">Signal</keyword>
<name>R7UUK8_CAPTE</name>
<dbReference type="GO" id="GO:0005789">
    <property type="term" value="C:endoplasmic reticulum membrane"/>
    <property type="evidence" value="ECO:0007669"/>
    <property type="project" value="TreeGrafter"/>
</dbReference>
<dbReference type="EMBL" id="KB299759">
    <property type="protein sequence ID" value="ELU07592.1"/>
    <property type="molecule type" value="Genomic_DNA"/>
</dbReference>
<protein>
    <recommendedName>
        <fullName evidence="10">Farnesoic acid O-methyl transferase domain-containing protein</fullName>
    </recommendedName>
</protein>
<feature type="chain" id="PRO_5008452558" description="Farnesoic acid O-methyl transferase domain-containing protein" evidence="4">
    <location>
        <begin position="18"/>
        <end position="524"/>
    </location>
</feature>
<reference evidence="8" key="3">
    <citation type="submission" date="2015-06" db="UniProtKB">
        <authorList>
            <consortium name="EnsemblMetazoa"/>
        </authorList>
    </citation>
    <scope>IDENTIFICATION</scope>
</reference>
<dbReference type="SUPFAM" id="SSF49899">
    <property type="entry name" value="Concanavalin A-like lectins/glucanases"/>
    <property type="match status" value="1"/>
</dbReference>
<evidence type="ECO:0000313" key="7">
    <source>
        <dbReference type="EMBL" id="ELU07592.1"/>
    </source>
</evidence>
<reference evidence="9" key="1">
    <citation type="submission" date="2012-12" db="EMBL/GenBank/DDBJ databases">
        <authorList>
            <person name="Hellsten U."/>
            <person name="Grimwood J."/>
            <person name="Chapman J.A."/>
            <person name="Shapiro H."/>
            <person name="Aerts A."/>
            <person name="Otillar R.P."/>
            <person name="Terry A.Y."/>
            <person name="Boore J.L."/>
            <person name="Simakov O."/>
            <person name="Marletaz F."/>
            <person name="Cho S.-J."/>
            <person name="Edsinger-Gonzales E."/>
            <person name="Havlak P."/>
            <person name="Kuo D.-H."/>
            <person name="Larsson T."/>
            <person name="Lv J."/>
            <person name="Arendt D."/>
            <person name="Savage R."/>
            <person name="Osoegawa K."/>
            <person name="de Jong P."/>
            <person name="Lindberg D.R."/>
            <person name="Seaver E.C."/>
            <person name="Weisblat D.A."/>
            <person name="Putnam N.H."/>
            <person name="Grigoriev I.V."/>
            <person name="Rokhsar D.S."/>
        </authorList>
    </citation>
    <scope>NUCLEOTIDE SEQUENCE</scope>
    <source>
        <strain evidence="9">I ESC-2004</strain>
    </source>
</reference>
<gene>
    <name evidence="7" type="ORF">CAPTEDRAFT_201527</name>
</gene>
<feature type="coiled-coil region" evidence="5">
    <location>
        <begin position="365"/>
        <end position="416"/>
    </location>
</feature>
<dbReference type="Pfam" id="PF00262">
    <property type="entry name" value="Calreticulin"/>
    <property type="match status" value="1"/>
</dbReference>
<dbReference type="GO" id="GO:0006457">
    <property type="term" value="P:protein folding"/>
    <property type="evidence" value="ECO:0007669"/>
    <property type="project" value="InterPro"/>
</dbReference>
<dbReference type="GO" id="GO:0036503">
    <property type="term" value="P:ERAD pathway"/>
    <property type="evidence" value="ECO:0007669"/>
    <property type="project" value="TreeGrafter"/>
</dbReference>
<dbReference type="EnsemblMetazoa" id="CapteT201527">
    <property type="protein sequence ID" value="CapteP201527"/>
    <property type="gene ID" value="CapteG201527"/>
</dbReference>
<evidence type="ECO:0000256" key="3">
    <source>
        <dbReference type="ARBA" id="ARBA00022824"/>
    </source>
</evidence>
<comment type="subcellular location">
    <subcellularLocation>
        <location evidence="1">Endoplasmic reticulum</location>
    </subcellularLocation>
</comment>
<accession>R7UUK8</accession>
<dbReference type="STRING" id="283909.R7UUK8"/>
<proteinExistence type="inferred from homology"/>
<feature type="signal peptide" evidence="4">
    <location>
        <begin position="1"/>
        <end position="17"/>
    </location>
</feature>
<keyword evidence="4" id="KW-0143">Chaperone</keyword>
<dbReference type="Proteomes" id="UP000014760">
    <property type="component" value="Unassembled WGS sequence"/>
</dbReference>
<evidence type="ECO:0000256" key="6">
    <source>
        <dbReference type="SAM" id="MobiDB-lite"/>
    </source>
</evidence>
<keyword evidence="9" id="KW-1185">Reference proteome</keyword>
<keyword evidence="5" id="KW-0175">Coiled coil</keyword>
<dbReference type="GO" id="GO:0005509">
    <property type="term" value="F:calcium ion binding"/>
    <property type="evidence" value="ECO:0007669"/>
    <property type="project" value="InterPro"/>
</dbReference>
<evidence type="ECO:0000256" key="5">
    <source>
        <dbReference type="SAM" id="Coils"/>
    </source>
</evidence>
<reference evidence="7 9" key="2">
    <citation type="journal article" date="2013" name="Nature">
        <title>Insights into bilaterian evolution from three spiralian genomes.</title>
        <authorList>
            <person name="Simakov O."/>
            <person name="Marletaz F."/>
            <person name="Cho S.J."/>
            <person name="Edsinger-Gonzales E."/>
            <person name="Havlak P."/>
            <person name="Hellsten U."/>
            <person name="Kuo D.H."/>
            <person name="Larsson T."/>
            <person name="Lv J."/>
            <person name="Arendt D."/>
            <person name="Savage R."/>
            <person name="Osoegawa K."/>
            <person name="de Jong P."/>
            <person name="Grimwood J."/>
            <person name="Chapman J.A."/>
            <person name="Shapiro H."/>
            <person name="Aerts A."/>
            <person name="Otillar R.P."/>
            <person name="Terry A.Y."/>
            <person name="Boore J.L."/>
            <person name="Grigoriev I.V."/>
            <person name="Lindberg D.R."/>
            <person name="Seaver E.C."/>
            <person name="Weisblat D.A."/>
            <person name="Putnam N.H."/>
            <person name="Rokhsar D.S."/>
        </authorList>
    </citation>
    <scope>NUCLEOTIDE SEQUENCE</scope>
    <source>
        <strain evidence="7 9">I ESC-2004</strain>
    </source>
</reference>
<evidence type="ECO:0000313" key="9">
    <source>
        <dbReference type="Proteomes" id="UP000014760"/>
    </source>
</evidence>
<dbReference type="InterPro" id="IPR013320">
    <property type="entry name" value="ConA-like_dom_sf"/>
</dbReference>
<evidence type="ECO:0000256" key="4">
    <source>
        <dbReference type="RuleBase" id="RU362126"/>
    </source>
</evidence>
<feature type="compositionally biased region" description="Basic residues" evidence="6">
    <location>
        <begin position="478"/>
        <end position="487"/>
    </location>
</feature>
<organism evidence="7">
    <name type="scientific">Capitella teleta</name>
    <name type="common">Polychaete worm</name>
    <dbReference type="NCBI Taxonomy" id="283909"/>
    <lineage>
        <taxon>Eukaryota</taxon>
        <taxon>Metazoa</taxon>
        <taxon>Spiralia</taxon>
        <taxon>Lophotrochozoa</taxon>
        <taxon>Annelida</taxon>
        <taxon>Polychaeta</taxon>
        <taxon>Sedentaria</taxon>
        <taxon>Scolecida</taxon>
        <taxon>Capitellidae</taxon>
        <taxon>Capitella</taxon>
    </lineage>
</organism>
<feature type="region of interest" description="Disordered" evidence="6">
    <location>
        <begin position="475"/>
        <end position="502"/>
    </location>
</feature>
<dbReference type="AlphaFoldDB" id="R7UUK8"/>
<evidence type="ECO:0008006" key="10">
    <source>
        <dbReference type="Google" id="ProtNLM"/>
    </source>
</evidence>
<sequence>MVLLWISIFALLVSVGGVVFIHETFPESCTSLNVKSGDVSVSGQYHRGQEWCDGQPVYQMEDVFLYHSEGLWRLGPSPCLAWNARLRGDLRILMWTNAEGKTVSTSVECDTRTPISVEWTRTWVTCEDCGAQRGPWVLRGSSTDMGIGPRDSLRDSSIASEVSLQGHHSSNPIIVHFRAQLSSTAVAQLKMFPKHTNLKQLTSRSEYLLLFGPRVRTSGTRIEASLDLYISLPGGKALVRSEKLSSSVIRSDGQSHFYHLIIQPDKTFIAGVDGVNVMRGKVQPHEMENERSREISKHGHSLVSGQGHFTFVGQVGAIGFASYSRNADLLVDDVIITDDVQMALEHQEMKDGDEHSKPPPKKHNADELLAQMKKARQQDDETRAKIPSDKWEQKRRMELQAKQLEMEATLIRLTEQALNQLNQAKAVAADFTVHQWDHAVIALATVCQTAVILVLLFKLSVNGNPTVILREEVPPLKNGHKHEKGKHGDRNNNNSEHTQKVEAIRRRNAFVRRSMSCDMTSGIQ</sequence>
<dbReference type="EMBL" id="AMQN01007017">
    <property type="status" value="NOT_ANNOTATED_CDS"/>
    <property type="molecule type" value="Genomic_DNA"/>
</dbReference>
<dbReference type="GO" id="GO:0051082">
    <property type="term" value="F:unfolded protein binding"/>
    <property type="evidence" value="ECO:0007669"/>
    <property type="project" value="InterPro"/>
</dbReference>
<keyword evidence="3 4" id="KW-0256">Endoplasmic reticulum</keyword>